<gene>
    <name evidence="2" type="ORF">OJ996_20150</name>
</gene>
<feature type="transmembrane region" description="Helical" evidence="1">
    <location>
        <begin position="58"/>
        <end position="76"/>
    </location>
</feature>
<feature type="transmembrane region" description="Helical" evidence="1">
    <location>
        <begin position="88"/>
        <end position="109"/>
    </location>
</feature>
<evidence type="ECO:0000313" key="2">
    <source>
        <dbReference type="EMBL" id="MCW1915911.1"/>
    </source>
</evidence>
<accession>A0ABT3G7T0</accession>
<keyword evidence="1" id="KW-0472">Membrane</keyword>
<dbReference type="EMBL" id="JAPDDR010000011">
    <property type="protein sequence ID" value="MCW1915911.1"/>
    <property type="molecule type" value="Genomic_DNA"/>
</dbReference>
<protein>
    <submittedName>
        <fullName evidence="2">Uncharacterized protein</fullName>
    </submittedName>
</protein>
<sequence length="111" mass="12321">MAHRWLFMFLYGLHLVWTGFQSGINARAYKANSLWFCLVMGLTAIAASFLFRAGRTTLAKRVSAFVVLLVFGFYLYCFVKAPAEDATLRVGLIMLSSIAAGSLVFMPAARK</sequence>
<comment type="caution">
    <text evidence="2">The sequence shown here is derived from an EMBL/GenBank/DDBJ whole genome shotgun (WGS) entry which is preliminary data.</text>
</comment>
<organism evidence="2 3">
    <name type="scientific">Luteolibacter rhizosphaerae</name>
    <dbReference type="NCBI Taxonomy" id="2989719"/>
    <lineage>
        <taxon>Bacteria</taxon>
        <taxon>Pseudomonadati</taxon>
        <taxon>Verrucomicrobiota</taxon>
        <taxon>Verrucomicrobiia</taxon>
        <taxon>Verrucomicrobiales</taxon>
        <taxon>Verrucomicrobiaceae</taxon>
        <taxon>Luteolibacter</taxon>
    </lineage>
</organism>
<keyword evidence="3" id="KW-1185">Reference proteome</keyword>
<keyword evidence="1" id="KW-0812">Transmembrane</keyword>
<name>A0ABT3G7T0_9BACT</name>
<evidence type="ECO:0000313" key="3">
    <source>
        <dbReference type="Proteomes" id="UP001165653"/>
    </source>
</evidence>
<evidence type="ECO:0000256" key="1">
    <source>
        <dbReference type="SAM" id="Phobius"/>
    </source>
</evidence>
<dbReference type="RefSeq" id="WP_264515473.1">
    <property type="nucleotide sequence ID" value="NZ_JAPDDR010000011.1"/>
</dbReference>
<reference evidence="2" key="1">
    <citation type="submission" date="2022-10" db="EMBL/GenBank/DDBJ databases">
        <title>Luteolibacter sp. GHJ8, whole genome shotgun sequencing project.</title>
        <authorList>
            <person name="Zhao G."/>
            <person name="Shen L."/>
        </authorList>
    </citation>
    <scope>NUCLEOTIDE SEQUENCE</scope>
    <source>
        <strain evidence="2">GHJ8</strain>
    </source>
</reference>
<feature type="transmembrane region" description="Helical" evidence="1">
    <location>
        <begin position="32"/>
        <end position="51"/>
    </location>
</feature>
<dbReference type="Proteomes" id="UP001165653">
    <property type="component" value="Unassembled WGS sequence"/>
</dbReference>
<keyword evidence="1" id="KW-1133">Transmembrane helix</keyword>
<proteinExistence type="predicted"/>